<reference evidence="5" key="1">
    <citation type="journal article" date="2008" name="Nat. Genet.">
        <title>The Pristionchus pacificus genome provides a unique perspective on nematode lifestyle and parasitism.</title>
        <authorList>
            <person name="Dieterich C."/>
            <person name="Clifton S.W."/>
            <person name="Schuster L.N."/>
            <person name="Chinwalla A."/>
            <person name="Delehaunty K."/>
            <person name="Dinkelacker I."/>
            <person name="Fulton L."/>
            <person name="Fulton R."/>
            <person name="Godfrey J."/>
            <person name="Minx P."/>
            <person name="Mitreva M."/>
            <person name="Roeseler W."/>
            <person name="Tian H."/>
            <person name="Witte H."/>
            <person name="Yang S.P."/>
            <person name="Wilson R.K."/>
            <person name="Sommer R.J."/>
        </authorList>
    </citation>
    <scope>NUCLEOTIDE SEQUENCE [LARGE SCALE GENOMIC DNA]</scope>
    <source>
        <strain evidence="5">PS312</strain>
    </source>
</reference>
<dbReference type="PANTHER" id="PTHR24251">
    <property type="entry name" value="OVOCHYMASE-RELATED"/>
    <property type="match status" value="1"/>
</dbReference>
<sequence>MRFSLLAILIGIIVIDAKVTQQFRSFMGQTGGFGSPAFPDIYPNEFQDTAVIQLGDSFANYVIHIEFLVFQLENGYDTVDIFDGNSTESALNIGKLTGNMTGRTYQSDGPTLTILFKTDLTGQRDGFYVRWNAVKKGDSYSSPKTCDHLLIMETTGYGLIYSPGYVGNYPDSITCNWTLEAGIGQKVLVIFYSYETEDCYDTFTSDLTKNYAGFSAVFRYVSASETINSDFNRMDWTPSEVKRHPKDINPSKIPK</sequence>
<evidence type="ECO:0000256" key="3">
    <source>
        <dbReference type="PROSITE-ProRule" id="PRU00059"/>
    </source>
</evidence>
<evidence type="ECO:0000313" key="4">
    <source>
        <dbReference type="EnsemblMetazoa" id="PPA01821.1"/>
    </source>
</evidence>
<dbReference type="SUPFAM" id="SSF49854">
    <property type="entry name" value="Spermadhesin, CUB domain"/>
    <property type="match status" value="2"/>
</dbReference>
<keyword evidence="2" id="KW-1015">Disulfide bond</keyword>
<dbReference type="Proteomes" id="UP000005239">
    <property type="component" value="Unassembled WGS sequence"/>
</dbReference>
<gene>
    <name evidence="4" type="primary">WBGene00091375</name>
</gene>
<dbReference type="PROSITE" id="PS01180">
    <property type="entry name" value="CUB"/>
    <property type="match status" value="2"/>
</dbReference>
<evidence type="ECO:0000256" key="1">
    <source>
        <dbReference type="ARBA" id="ARBA00022737"/>
    </source>
</evidence>
<dbReference type="SMART" id="SM00042">
    <property type="entry name" value="CUB"/>
    <property type="match status" value="1"/>
</dbReference>
<dbReference type="Gene3D" id="2.60.120.290">
    <property type="entry name" value="Spermadhesin, CUB domain"/>
    <property type="match status" value="2"/>
</dbReference>
<keyword evidence="1" id="KW-0677">Repeat</keyword>
<protein>
    <submittedName>
        <fullName evidence="4">CUB domain-containing protein</fullName>
    </submittedName>
</protein>
<comment type="caution">
    <text evidence="3">Lacks conserved residue(s) required for the propagation of feature annotation.</text>
</comment>
<proteinExistence type="predicted"/>
<dbReference type="InterPro" id="IPR000859">
    <property type="entry name" value="CUB_dom"/>
</dbReference>
<name>A0A2A6CAM7_PRIPA</name>
<evidence type="ECO:0000313" key="5">
    <source>
        <dbReference type="Proteomes" id="UP000005239"/>
    </source>
</evidence>
<accession>A0A8R1Y811</accession>
<dbReference type="OrthoDB" id="5808499at2759"/>
<dbReference type="Pfam" id="PF00431">
    <property type="entry name" value="CUB"/>
    <property type="match status" value="2"/>
</dbReference>
<dbReference type="EnsemblMetazoa" id="PPA01821.1">
    <property type="protein sequence ID" value="PPA01821.1"/>
    <property type="gene ID" value="WBGene00091375"/>
</dbReference>
<dbReference type="AlphaFoldDB" id="A0A2A6CAM7"/>
<evidence type="ECO:0000256" key="2">
    <source>
        <dbReference type="ARBA" id="ARBA00023157"/>
    </source>
</evidence>
<keyword evidence="5" id="KW-1185">Reference proteome</keyword>
<accession>A0A2A6CAM7</accession>
<reference evidence="4" key="2">
    <citation type="submission" date="2022-06" db="UniProtKB">
        <authorList>
            <consortium name="EnsemblMetazoa"/>
        </authorList>
    </citation>
    <scope>IDENTIFICATION</scope>
    <source>
        <strain evidence="4">PS312</strain>
    </source>
</reference>
<dbReference type="CDD" id="cd00041">
    <property type="entry name" value="CUB"/>
    <property type="match status" value="1"/>
</dbReference>
<dbReference type="InterPro" id="IPR035914">
    <property type="entry name" value="Sperma_CUB_dom_sf"/>
</dbReference>
<organism evidence="4 5">
    <name type="scientific">Pristionchus pacificus</name>
    <name type="common">Parasitic nematode worm</name>
    <dbReference type="NCBI Taxonomy" id="54126"/>
    <lineage>
        <taxon>Eukaryota</taxon>
        <taxon>Metazoa</taxon>
        <taxon>Ecdysozoa</taxon>
        <taxon>Nematoda</taxon>
        <taxon>Chromadorea</taxon>
        <taxon>Rhabditida</taxon>
        <taxon>Rhabditina</taxon>
        <taxon>Diplogasteromorpha</taxon>
        <taxon>Diplogasteroidea</taxon>
        <taxon>Neodiplogasteridae</taxon>
        <taxon>Pristionchus</taxon>
    </lineage>
</organism>